<feature type="region of interest" description="Disordered" evidence="2">
    <location>
        <begin position="1166"/>
        <end position="1188"/>
    </location>
</feature>
<dbReference type="SMART" id="SM00248">
    <property type="entry name" value="ANK"/>
    <property type="match status" value="5"/>
</dbReference>
<feature type="compositionally biased region" description="Polar residues" evidence="2">
    <location>
        <begin position="752"/>
        <end position="765"/>
    </location>
</feature>
<dbReference type="Proteomes" id="UP001187531">
    <property type="component" value="Unassembled WGS sequence"/>
</dbReference>
<feature type="repeat" description="ANK" evidence="1">
    <location>
        <begin position="364"/>
        <end position="396"/>
    </location>
</feature>
<feature type="region of interest" description="Disordered" evidence="2">
    <location>
        <begin position="735"/>
        <end position="772"/>
    </location>
</feature>
<sequence length="1188" mass="132685">MEDDIQHSSGIHVRQPTGPPKGSLRTVSIMETLSELATGTHGKPLLRKDVSRFHHPQSRRNSEKQGEFSDHIMSVSERLLEEVLRDRNKSQKAMRSDLELSWNGDKYKLNKRGRSVDDILRTRAPPSLPPPEVPYIGSLERRRRRRLGGKMGFFVNPRRGETDWEQDDDDDEIGDVLSDCELKAKSTKGSVSYMWKDRSRMVDRTVKNVTKHSRERGCTPDWLKKILDAAAKGQLAKLQRAVASLEPTLVRTLVDHRGNNLAHILASHGHTAALSWLVTAMGEHFLPAVFETNDKGFSPVLCAVKDGQLETVRWIVENTPVGSVLGSSDTEKSILHVAVKADKMDVLQWLFESCSLDVNIKDRHGNTPLHVAARKGFIASVALLLQRGANISIKNFFGLRALDVAARLNHKGVVHMLRLHEAALGLSSDLYESTVELEDIRNDHSALKSYFRDVLNVGKRLAKERDELCRELGRLHEDVMTLHEGLLLELRAFHREASVLRDRLHGNRKASDSAGQTLEETVSVVESLHERWQAAQRGWFSGGLADMEHKLLLAEDAWKRIRLGSIKGKHGDTTPEEILRCRLESIAIAPTTMKLDMNHLSSSQSSLDEPSLCQSKYFSESDGIPLYETTSPLSVSCAPQSRLRKVLEVDGVCIEPRVEPLSPKRRASERTRTDVANIRVKGDNGGSVGSRHDQTSATLPVRVQARKISKEEIKLKMQEIRLVSESGNASVLEIIEPSGSDPDEGDFRNLLPESQSTPNREQGTAKSVLERAQFPEPDLLAGTFRDSERGIDIPDGRREEFHLPPPIEFDNQHVSLKKKGFFNKLSLKWNKRREKSIDANSQASASEGDTPTDEVKDEVASPKGRVAGLSQMFEEMAQPASASHYPSLETLLSPTEEDILKQSLLTPTLETKNEKSNSLEWEIHNVGIFQTEEKDKVSSVPLGEVLPPAPPDPERESIPNSSSHKPCGDDLEQPRDPPSSLRLQSHLSKSNHDLKNTASHSSIQIEAMSVGTSEDSGIVIRPASSASKSDTLSRPESLSGIYPPFKGTFSLAKTPPQHLDRLSPTPIDTPKLEQEQSSDQPRHEHKRQGRLIGRVEQAIIKSPALKEEAESPPLEVGKKEKGPEMLQVKRIPRRMLREEKAMRKKNRLERPWYDVSDDENDDLLITSSRLSAVPSVRSPSSEEEPETV</sequence>
<feature type="region of interest" description="Disordered" evidence="2">
    <location>
        <begin position="934"/>
        <end position="1133"/>
    </location>
</feature>
<feature type="compositionally biased region" description="Polar residues" evidence="2">
    <location>
        <begin position="1024"/>
        <end position="1036"/>
    </location>
</feature>
<reference evidence="3" key="1">
    <citation type="submission" date="2023-07" db="EMBL/GenBank/DDBJ databases">
        <title>Chromosome-level genome assembly of Artemia franciscana.</title>
        <authorList>
            <person name="Jo E."/>
        </authorList>
    </citation>
    <scope>NUCLEOTIDE SEQUENCE</scope>
    <source>
        <tissue evidence="3">Whole body</tissue>
    </source>
</reference>
<feature type="region of interest" description="Disordered" evidence="2">
    <location>
        <begin position="835"/>
        <end position="861"/>
    </location>
</feature>
<feature type="compositionally biased region" description="Basic and acidic residues" evidence="2">
    <location>
        <begin position="966"/>
        <end position="975"/>
    </location>
</feature>
<protein>
    <submittedName>
        <fullName evidence="3">Uncharacterized protein</fullName>
    </submittedName>
</protein>
<organism evidence="3 4">
    <name type="scientific">Artemia franciscana</name>
    <name type="common">Brine shrimp</name>
    <name type="synonym">Artemia sanfranciscana</name>
    <dbReference type="NCBI Taxonomy" id="6661"/>
    <lineage>
        <taxon>Eukaryota</taxon>
        <taxon>Metazoa</taxon>
        <taxon>Ecdysozoa</taxon>
        <taxon>Arthropoda</taxon>
        <taxon>Crustacea</taxon>
        <taxon>Branchiopoda</taxon>
        <taxon>Anostraca</taxon>
        <taxon>Artemiidae</taxon>
        <taxon>Artemia</taxon>
    </lineage>
</organism>
<dbReference type="Gene3D" id="1.25.40.20">
    <property type="entry name" value="Ankyrin repeat-containing domain"/>
    <property type="match status" value="2"/>
</dbReference>
<keyword evidence="4" id="KW-1185">Reference proteome</keyword>
<dbReference type="PANTHER" id="PTHR22882">
    <property type="entry name" value="SYNPHILIN-1"/>
    <property type="match status" value="1"/>
</dbReference>
<dbReference type="SUPFAM" id="SSF48403">
    <property type="entry name" value="Ankyrin repeat"/>
    <property type="match status" value="1"/>
</dbReference>
<dbReference type="PROSITE" id="PS50088">
    <property type="entry name" value="ANK_REPEAT"/>
    <property type="match status" value="1"/>
</dbReference>
<comment type="caution">
    <text evidence="3">The sequence shown here is derived from an EMBL/GenBank/DDBJ whole genome shotgun (WGS) entry which is preliminary data.</text>
</comment>
<dbReference type="InterPro" id="IPR036770">
    <property type="entry name" value="Ankyrin_rpt-contain_sf"/>
</dbReference>
<feature type="compositionally biased region" description="Low complexity" evidence="2">
    <location>
        <begin position="1167"/>
        <end position="1179"/>
    </location>
</feature>
<dbReference type="InterPro" id="IPR002110">
    <property type="entry name" value="Ankyrin_rpt"/>
</dbReference>
<evidence type="ECO:0000256" key="1">
    <source>
        <dbReference type="PROSITE-ProRule" id="PRU00023"/>
    </source>
</evidence>
<name>A0AA88HCQ5_ARTSF</name>
<feature type="compositionally biased region" description="Polar residues" evidence="2">
    <location>
        <begin position="996"/>
        <end position="1015"/>
    </location>
</feature>
<proteinExistence type="predicted"/>
<feature type="compositionally biased region" description="Polar residues" evidence="2">
    <location>
        <begin position="838"/>
        <end position="849"/>
    </location>
</feature>
<gene>
    <name evidence="3" type="ORF">QYM36_017190</name>
</gene>
<feature type="region of interest" description="Disordered" evidence="2">
    <location>
        <begin position="51"/>
        <end position="70"/>
    </location>
</feature>
<accession>A0AA88HCQ5</accession>
<feature type="region of interest" description="Disordered" evidence="2">
    <location>
        <begin position="1"/>
        <end position="24"/>
    </location>
</feature>
<dbReference type="PROSITE" id="PS50297">
    <property type="entry name" value="ANK_REP_REGION"/>
    <property type="match status" value="1"/>
</dbReference>
<dbReference type="Pfam" id="PF12796">
    <property type="entry name" value="Ank_2"/>
    <property type="match status" value="1"/>
</dbReference>
<keyword evidence="1" id="KW-0040">ANK repeat</keyword>
<evidence type="ECO:0000313" key="3">
    <source>
        <dbReference type="EMBL" id="KAK2705066.1"/>
    </source>
</evidence>
<feature type="compositionally biased region" description="Basic and acidic residues" evidence="2">
    <location>
        <begin position="60"/>
        <end position="70"/>
    </location>
</feature>
<evidence type="ECO:0000313" key="4">
    <source>
        <dbReference type="Proteomes" id="UP001187531"/>
    </source>
</evidence>
<dbReference type="InterPro" id="IPR040133">
    <property type="entry name" value="SNCAIP"/>
</dbReference>
<dbReference type="AlphaFoldDB" id="A0AA88HCQ5"/>
<dbReference type="GO" id="GO:0031625">
    <property type="term" value="F:ubiquitin protein ligase binding"/>
    <property type="evidence" value="ECO:0007669"/>
    <property type="project" value="TreeGrafter"/>
</dbReference>
<dbReference type="PANTHER" id="PTHR22882:SF3">
    <property type="entry name" value="SYNPHILIN-1"/>
    <property type="match status" value="1"/>
</dbReference>
<dbReference type="EMBL" id="JAVRJZ010000021">
    <property type="protein sequence ID" value="KAK2705066.1"/>
    <property type="molecule type" value="Genomic_DNA"/>
</dbReference>
<evidence type="ECO:0000256" key="2">
    <source>
        <dbReference type="SAM" id="MobiDB-lite"/>
    </source>
</evidence>